<dbReference type="PANTHER" id="PTHR41263">
    <property type="entry name" value="ASPARTYL-PHOSPHATE PHOSPHATASE YISI"/>
    <property type="match status" value="1"/>
</dbReference>
<dbReference type="PANTHER" id="PTHR41263:SF1">
    <property type="entry name" value="ASPARTYL-PHOSPHATE PHOSPHATASE YISI"/>
    <property type="match status" value="1"/>
</dbReference>
<sequence>MNHDRLKAKLLEKINNKREEMIEIAIKEGYTSEMAVNCSQDLDMLLNEYQLILIEEKAMAARPLYDLVHSMKMWNIGDSVHYS</sequence>
<dbReference type="EMBL" id="SSNT01000015">
    <property type="protein sequence ID" value="THF77381.1"/>
    <property type="molecule type" value="Genomic_DNA"/>
</dbReference>
<comment type="caution">
    <text evidence="1">The sequence shown here is derived from an EMBL/GenBank/DDBJ whole genome shotgun (WGS) entry which is preliminary data.</text>
</comment>
<dbReference type="GO" id="GO:0046983">
    <property type="term" value="F:protein dimerization activity"/>
    <property type="evidence" value="ECO:0007669"/>
    <property type="project" value="InterPro"/>
</dbReference>
<dbReference type="Proteomes" id="UP000310334">
    <property type="component" value="Unassembled WGS sequence"/>
</dbReference>
<dbReference type="AlphaFoldDB" id="A0A4S4BWE0"/>
<dbReference type="InterPro" id="IPR036638">
    <property type="entry name" value="HLH_DNA-bd_sf"/>
</dbReference>
<dbReference type="InterPro" id="IPR037208">
    <property type="entry name" value="Spo0E-like_sf"/>
</dbReference>
<evidence type="ECO:0000313" key="1">
    <source>
        <dbReference type="EMBL" id="THF77381.1"/>
    </source>
</evidence>
<dbReference type="InterPro" id="IPR018540">
    <property type="entry name" value="Spo0E-like"/>
</dbReference>
<dbReference type="OrthoDB" id="2973859at2"/>
<dbReference type="SUPFAM" id="SSF140500">
    <property type="entry name" value="BAS1536-like"/>
    <property type="match status" value="1"/>
</dbReference>
<proteinExistence type="predicted"/>
<dbReference type="Pfam" id="PF09388">
    <property type="entry name" value="SpoOE-like"/>
    <property type="match status" value="1"/>
</dbReference>
<name>A0A4S4BWE0_9BACI</name>
<accession>A0A4S4BWE0</accession>
<dbReference type="RefSeq" id="WP_136356659.1">
    <property type="nucleotide sequence ID" value="NZ_CP046266.1"/>
</dbReference>
<keyword evidence="2" id="KW-1185">Reference proteome</keyword>
<dbReference type="GO" id="GO:0043937">
    <property type="term" value="P:regulation of sporulation"/>
    <property type="evidence" value="ECO:0007669"/>
    <property type="project" value="InterPro"/>
</dbReference>
<organism evidence="1 2">
    <name type="scientific">Metabacillus sediminilitoris</name>
    <dbReference type="NCBI Taxonomy" id="2567941"/>
    <lineage>
        <taxon>Bacteria</taxon>
        <taxon>Bacillati</taxon>
        <taxon>Bacillota</taxon>
        <taxon>Bacilli</taxon>
        <taxon>Bacillales</taxon>
        <taxon>Bacillaceae</taxon>
        <taxon>Metabacillus</taxon>
    </lineage>
</organism>
<gene>
    <name evidence="1" type="ORF">E6W99_18745</name>
</gene>
<reference evidence="1 2" key="1">
    <citation type="submission" date="2019-04" db="EMBL/GenBank/DDBJ databases">
        <title>Bacillus sediminilitoris sp. nov., isolated from a tidal flat sediment on the East China Sea.</title>
        <authorList>
            <person name="Wei Y."/>
            <person name="Mao H."/>
            <person name="Fang J."/>
        </authorList>
    </citation>
    <scope>NUCLEOTIDE SEQUENCE [LARGE SCALE GENOMIC DNA]</scope>
    <source>
        <strain evidence="1 2">DSL-17</strain>
    </source>
</reference>
<protein>
    <submittedName>
        <fullName evidence="1">Aspartyl-phosphate phosphatase Spo0E family protein</fullName>
    </submittedName>
</protein>
<evidence type="ECO:0000313" key="2">
    <source>
        <dbReference type="Proteomes" id="UP000310334"/>
    </source>
</evidence>
<dbReference type="InterPro" id="IPR053028">
    <property type="entry name" value="Spo0E-like_phosphatase"/>
</dbReference>
<dbReference type="Gene3D" id="4.10.280.10">
    <property type="entry name" value="Helix-loop-helix DNA-binding domain"/>
    <property type="match status" value="1"/>
</dbReference>